<protein>
    <submittedName>
        <fullName evidence="1">Uncharacterized protein</fullName>
    </submittedName>
</protein>
<dbReference type="EMBL" id="BK032816">
    <property type="protein sequence ID" value="DAF61744.1"/>
    <property type="molecule type" value="Genomic_DNA"/>
</dbReference>
<name>A0A8S5TF20_9CAUD</name>
<organism evidence="1">
    <name type="scientific">Siphoviridae sp. ct1yA16</name>
    <dbReference type="NCBI Taxonomy" id="2827767"/>
    <lineage>
        <taxon>Viruses</taxon>
        <taxon>Duplodnaviria</taxon>
        <taxon>Heunggongvirae</taxon>
        <taxon>Uroviricota</taxon>
        <taxon>Caudoviricetes</taxon>
    </lineage>
</organism>
<evidence type="ECO:0000313" key="1">
    <source>
        <dbReference type="EMBL" id="DAF61744.1"/>
    </source>
</evidence>
<proteinExistence type="predicted"/>
<reference evidence="1" key="1">
    <citation type="journal article" date="2021" name="Proc. Natl. Acad. Sci. U.S.A.">
        <title>A Catalog of Tens of Thousands of Viruses from Human Metagenomes Reveals Hidden Associations with Chronic Diseases.</title>
        <authorList>
            <person name="Tisza M.J."/>
            <person name="Buck C.B."/>
        </authorList>
    </citation>
    <scope>NUCLEOTIDE SEQUENCE</scope>
    <source>
        <strain evidence="1">Ct1yA16</strain>
    </source>
</reference>
<sequence>MKLSKEEYKEAKGCLKRYNYNQIKLMNIRDDIMSLCAVDVDGMPKAPYSTSDRVLDSVIKLQEDSNIKEASKEIKIVNQAIELISKNAKYIFKHQYQLGQDKWDIINEGMSEGTYKRRHSELVYAVHKEIKKVSQK</sequence>
<accession>A0A8S5TF20</accession>